<keyword evidence="4 9" id="KW-0812">Transmembrane</keyword>
<evidence type="ECO:0000313" key="11">
    <source>
        <dbReference type="EMBL" id="CCG84372.1"/>
    </source>
</evidence>
<dbReference type="GO" id="GO:0005886">
    <property type="term" value="C:plasma membrane"/>
    <property type="evidence" value="ECO:0007669"/>
    <property type="project" value="UniProtKB-ARBA"/>
</dbReference>
<evidence type="ECO:0000256" key="3">
    <source>
        <dbReference type="ARBA" id="ARBA00022448"/>
    </source>
</evidence>
<feature type="transmembrane region" description="Helical" evidence="9">
    <location>
        <begin position="145"/>
        <end position="168"/>
    </location>
</feature>
<dbReference type="InterPro" id="IPR020846">
    <property type="entry name" value="MFS_dom"/>
</dbReference>
<evidence type="ECO:0000256" key="4">
    <source>
        <dbReference type="ARBA" id="ARBA00022692"/>
    </source>
</evidence>
<dbReference type="GO" id="GO:0005351">
    <property type="term" value="F:carbohydrate:proton symporter activity"/>
    <property type="evidence" value="ECO:0007669"/>
    <property type="project" value="TreeGrafter"/>
</dbReference>
<dbReference type="NCBIfam" id="TIGR00879">
    <property type="entry name" value="SP"/>
    <property type="match status" value="1"/>
</dbReference>
<dbReference type="Gene3D" id="1.20.1250.20">
    <property type="entry name" value="MFS general substrate transporter like domains"/>
    <property type="match status" value="1"/>
</dbReference>
<dbReference type="STRING" id="1097556.R4XET5"/>
<protein>
    <recommendedName>
        <fullName evidence="10">Major facilitator superfamily (MFS) profile domain-containing protein</fullName>
    </recommendedName>
</protein>
<evidence type="ECO:0000256" key="6">
    <source>
        <dbReference type="ARBA" id="ARBA00023136"/>
    </source>
</evidence>
<evidence type="ECO:0000256" key="2">
    <source>
        <dbReference type="ARBA" id="ARBA00010992"/>
    </source>
</evidence>
<dbReference type="InterPro" id="IPR050360">
    <property type="entry name" value="MFS_Sugar_Transporters"/>
</dbReference>
<organism evidence="11 12">
    <name type="scientific">Taphrina deformans (strain PYCC 5710 / ATCC 11124 / CBS 356.35 / IMI 108563 / JCM 9778 / NBRC 8474)</name>
    <name type="common">Peach leaf curl fungus</name>
    <name type="synonym">Lalaria deformans</name>
    <dbReference type="NCBI Taxonomy" id="1097556"/>
    <lineage>
        <taxon>Eukaryota</taxon>
        <taxon>Fungi</taxon>
        <taxon>Dikarya</taxon>
        <taxon>Ascomycota</taxon>
        <taxon>Taphrinomycotina</taxon>
        <taxon>Taphrinomycetes</taxon>
        <taxon>Taphrinales</taxon>
        <taxon>Taphrinaceae</taxon>
        <taxon>Taphrina</taxon>
    </lineage>
</organism>
<keyword evidence="12" id="KW-1185">Reference proteome</keyword>
<name>R4XET5_TAPDE</name>
<feature type="transmembrane region" description="Helical" evidence="9">
    <location>
        <begin position="121"/>
        <end position="139"/>
    </location>
</feature>
<feature type="compositionally biased region" description="Polar residues" evidence="8">
    <location>
        <begin position="532"/>
        <end position="541"/>
    </location>
</feature>
<dbReference type="InterPro" id="IPR003663">
    <property type="entry name" value="Sugar/inositol_transpt"/>
</dbReference>
<feature type="transmembrane region" description="Helical" evidence="9">
    <location>
        <begin position="93"/>
        <end position="112"/>
    </location>
</feature>
<accession>R4XET5</accession>
<evidence type="ECO:0000256" key="5">
    <source>
        <dbReference type="ARBA" id="ARBA00022989"/>
    </source>
</evidence>
<evidence type="ECO:0000259" key="10">
    <source>
        <dbReference type="PROSITE" id="PS50850"/>
    </source>
</evidence>
<dbReference type="Proteomes" id="UP000013776">
    <property type="component" value="Unassembled WGS sequence"/>
</dbReference>
<feature type="transmembrane region" description="Helical" evidence="9">
    <location>
        <begin position="432"/>
        <end position="455"/>
    </location>
</feature>
<evidence type="ECO:0000256" key="7">
    <source>
        <dbReference type="RuleBase" id="RU003346"/>
    </source>
</evidence>
<dbReference type="InterPro" id="IPR036259">
    <property type="entry name" value="MFS_trans_sf"/>
</dbReference>
<dbReference type="eggNOG" id="KOG0254">
    <property type="taxonomic scope" value="Eukaryota"/>
</dbReference>
<feature type="region of interest" description="Disordered" evidence="8">
    <location>
        <begin position="1"/>
        <end position="30"/>
    </location>
</feature>
<evidence type="ECO:0000256" key="9">
    <source>
        <dbReference type="SAM" id="Phobius"/>
    </source>
</evidence>
<feature type="transmembrane region" description="Helical" evidence="9">
    <location>
        <begin position="40"/>
        <end position="57"/>
    </location>
</feature>
<evidence type="ECO:0000256" key="1">
    <source>
        <dbReference type="ARBA" id="ARBA00004141"/>
    </source>
</evidence>
<evidence type="ECO:0000313" key="12">
    <source>
        <dbReference type="Proteomes" id="UP000013776"/>
    </source>
</evidence>
<comment type="similarity">
    <text evidence="2 7">Belongs to the major facilitator superfamily. Sugar transporter (TC 2.A.1.1) family.</text>
</comment>
<dbReference type="PROSITE" id="PS50850">
    <property type="entry name" value="MFS"/>
    <property type="match status" value="1"/>
</dbReference>
<proteinExistence type="inferred from homology"/>
<dbReference type="SUPFAM" id="SSF103473">
    <property type="entry name" value="MFS general substrate transporter"/>
    <property type="match status" value="1"/>
</dbReference>
<keyword evidence="6 9" id="KW-0472">Membrane</keyword>
<feature type="transmembrane region" description="Helical" evidence="9">
    <location>
        <begin position="365"/>
        <end position="383"/>
    </location>
</feature>
<dbReference type="Pfam" id="PF00083">
    <property type="entry name" value="Sugar_tr"/>
    <property type="match status" value="1"/>
</dbReference>
<gene>
    <name evidence="11" type="ORF">TAPDE_004822</name>
</gene>
<sequence length="563" mass="61787">MSLHQGVVDQERMASSDDASPGESVHSVSKQKTTRVPHKWALIFCSWAVLGALLYGYDGTYFTGVQAMDAFLEKFGTRQADGTYTLTSGARSVMTSIVYVGELIGSLSASFVQDRHGRKGGLFVAMIGIIVGVIIQVAATGQQGVIIAGRIILGFGVGMISNAVPQYLSEVPNTSIRGSVVGSWQLVLAIGQVIGACIAQGTKDINSSAAYRIPMGLQLLIPLIVYAFMPFVPESPRWLVTKHRYEDAGKALRKINKEKLPQYDESIELNALRADNEREENAKEPSSWREVFGNPIERRKFFSVFGILVAQQVTGVQFIFSYATVFIQDVGLSDAFLWTIIIDIVEVLGVIASFFVVNRIGRRPLLIWTSVIMIISLLIVGGLGTPANPSYGMKIGIVVCLMIFVFFFNLAWGPLAWCIAVEMSPGVNRSKIMSVGTAAFWVIAFLVTFTLPYLYDADQANLGAMVGYIYAGGCCLSLAFVYFYIGETLGRSLEEINQMFDDDLPVMKWKNWQSTRLAAGDHVETAKKSSDDSFSLNQYPTSAKKEITGEHHEMENDEASARP</sequence>
<evidence type="ECO:0000256" key="8">
    <source>
        <dbReference type="SAM" id="MobiDB-lite"/>
    </source>
</evidence>
<feature type="transmembrane region" description="Helical" evidence="9">
    <location>
        <begin position="213"/>
        <end position="232"/>
    </location>
</feature>
<comment type="caution">
    <text evidence="11">The sequence shown here is derived from an EMBL/GenBank/DDBJ whole genome shotgun (WGS) entry which is preliminary data.</text>
</comment>
<keyword evidence="3 7" id="KW-0813">Transport</keyword>
<dbReference type="InterPro" id="IPR005828">
    <property type="entry name" value="MFS_sugar_transport-like"/>
</dbReference>
<feature type="compositionally biased region" description="Basic and acidic residues" evidence="8">
    <location>
        <begin position="543"/>
        <end position="563"/>
    </location>
</feature>
<feature type="region of interest" description="Disordered" evidence="8">
    <location>
        <begin position="527"/>
        <end position="563"/>
    </location>
</feature>
<comment type="subcellular location">
    <subcellularLocation>
        <location evidence="1">Membrane</location>
        <topology evidence="1">Multi-pass membrane protein</topology>
    </subcellularLocation>
</comment>
<dbReference type="FunFam" id="1.20.1250.20:FF:000078">
    <property type="entry name" value="MFS maltose transporter, putative"/>
    <property type="match status" value="1"/>
</dbReference>
<feature type="transmembrane region" description="Helical" evidence="9">
    <location>
        <begin position="395"/>
        <end position="420"/>
    </location>
</feature>
<feature type="transmembrane region" description="Helical" evidence="9">
    <location>
        <begin position="467"/>
        <end position="485"/>
    </location>
</feature>
<feature type="transmembrane region" description="Helical" evidence="9">
    <location>
        <begin position="335"/>
        <end position="358"/>
    </location>
</feature>
<dbReference type="PANTHER" id="PTHR48022">
    <property type="entry name" value="PLASTIDIC GLUCOSE TRANSPORTER 4"/>
    <property type="match status" value="1"/>
</dbReference>
<dbReference type="PANTHER" id="PTHR48022:SF77">
    <property type="entry name" value="MAJOR FACILITATOR SUPERFAMILY (MFS) PROFILE DOMAIN-CONTAINING PROTEIN"/>
    <property type="match status" value="1"/>
</dbReference>
<keyword evidence="5 9" id="KW-1133">Transmembrane helix</keyword>
<dbReference type="EMBL" id="CAHR02000229">
    <property type="protein sequence ID" value="CCG84372.1"/>
    <property type="molecule type" value="Genomic_DNA"/>
</dbReference>
<reference evidence="11 12" key="1">
    <citation type="journal article" date="2013" name="MBio">
        <title>Genome sequencing of the plant pathogen Taphrina deformans, the causal agent of peach leaf curl.</title>
        <authorList>
            <person name="Cisse O.H."/>
            <person name="Almeida J.M.G.C.F."/>
            <person name="Fonseca A."/>
            <person name="Kumar A.A."/>
            <person name="Salojaervi J."/>
            <person name="Overmyer K."/>
            <person name="Hauser P.M."/>
            <person name="Pagni M."/>
        </authorList>
    </citation>
    <scope>NUCLEOTIDE SEQUENCE [LARGE SCALE GENOMIC DNA]</scope>
    <source>
        <strain evidence="12">PYCC 5710 / ATCC 11124 / CBS 356.35 / IMI 108563 / JCM 9778 / NBRC 8474</strain>
    </source>
</reference>
<dbReference type="OrthoDB" id="6612291at2759"/>
<feature type="transmembrane region" description="Helical" evidence="9">
    <location>
        <begin position="301"/>
        <end position="323"/>
    </location>
</feature>
<dbReference type="PROSITE" id="PS00217">
    <property type="entry name" value="SUGAR_TRANSPORT_2"/>
    <property type="match status" value="1"/>
</dbReference>
<feature type="domain" description="Major facilitator superfamily (MFS) profile" evidence="10">
    <location>
        <begin position="44"/>
        <end position="489"/>
    </location>
</feature>
<dbReference type="PRINTS" id="PR00171">
    <property type="entry name" value="SUGRTRNSPORT"/>
</dbReference>
<dbReference type="InterPro" id="IPR005829">
    <property type="entry name" value="Sugar_transporter_CS"/>
</dbReference>
<feature type="transmembrane region" description="Helical" evidence="9">
    <location>
        <begin position="180"/>
        <end position="201"/>
    </location>
</feature>
<dbReference type="AlphaFoldDB" id="R4XET5"/>